<feature type="domain" description="N-acetyltransferase" evidence="2">
    <location>
        <begin position="6"/>
        <end position="145"/>
    </location>
</feature>
<keyword evidence="1 3" id="KW-0808">Transferase</keyword>
<dbReference type="PANTHER" id="PTHR13947">
    <property type="entry name" value="GNAT FAMILY N-ACETYLTRANSFERASE"/>
    <property type="match status" value="1"/>
</dbReference>
<evidence type="ECO:0000313" key="4">
    <source>
        <dbReference type="Proteomes" id="UP000249873"/>
    </source>
</evidence>
<dbReference type="InterPro" id="IPR050769">
    <property type="entry name" value="NAT_camello-type"/>
</dbReference>
<name>A0A2Z4G6B4_9BACT</name>
<dbReference type="AlphaFoldDB" id="A0A2Z4G6B4"/>
<dbReference type="InterPro" id="IPR000182">
    <property type="entry name" value="GNAT_dom"/>
</dbReference>
<keyword evidence="4" id="KW-1185">Reference proteome</keyword>
<protein>
    <submittedName>
        <fullName evidence="3">GNAT family N-acetyltransferase</fullName>
    </submittedName>
</protein>
<organism evidence="3 4">
    <name type="scientific">Arcticibacterium luteifluviistationis</name>
    <dbReference type="NCBI Taxonomy" id="1784714"/>
    <lineage>
        <taxon>Bacteria</taxon>
        <taxon>Pseudomonadati</taxon>
        <taxon>Bacteroidota</taxon>
        <taxon>Cytophagia</taxon>
        <taxon>Cytophagales</taxon>
        <taxon>Leadbetterellaceae</taxon>
        <taxon>Arcticibacterium</taxon>
    </lineage>
</organism>
<dbReference type="Gene3D" id="3.40.630.30">
    <property type="match status" value="1"/>
</dbReference>
<dbReference type="Proteomes" id="UP000249873">
    <property type="component" value="Chromosome"/>
</dbReference>
<dbReference type="EMBL" id="CP029480">
    <property type="protein sequence ID" value="AWV96677.1"/>
    <property type="molecule type" value="Genomic_DNA"/>
</dbReference>
<dbReference type="OrthoDB" id="1431064at2"/>
<dbReference type="InterPro" id="IPR016181">
    <property type="entry name" value="Acyl_CoA_acyltransferase"/>
</dbReference>
<reference evidence="3 4" key="1">
    <citation type="submission" date="2018-05" db="EMBL/GenBank/DDBJ databases">
        <title>Complete genome sequence of Arcticibacterium luteifluviistationis SM1504T, a cytophagaceae bacterium isolated from Arctic surface seawater.</title>
        <authorList>
            <person name="Li Y."/>
            <person name="Qin Q.-L."/>
        </authorList>
    </citation>
    <scope>NUCLEOTIDE SEQUENCE [LARGE SCALE GENOMIC DNA]</scope>
    <source>
        <strain evidence="3 4">SM1504</strain>
    </source>
</reference>
<dbReference type="KEGG" id="als:DJ013_00085"/>
<sequence length="145" mass="16390">MESVTIQIINSDSPLYKDELKLRDEILRKPINLKIENDDLSDEVNQIHFVALLDTAVVGVVVLKIEGQVGKLRQMAVNPEIQGKQIGRKLVNALEAYAKENGIKEIKLHARHYASVFYEKLGYANTSKPAFEEVGMKHFEMAKVL</sequence>
<evidence type="ECO:0000259" key="2">
    <source>
        <dbReference type="PROSITE" id="PS51186"/>
    </source>
</evidence>
<evidence type="ECO:0000256" key="1">
    <source>
        <dbReference type="ARBA" id="ARBA00022679"/>
    </source>
</evidence>
<dbReference type="GO" id="GO:0008080">
    <property type="term" value="F:N-acetyltransferase activity"/>
    <property type="evidence" value="ECO:0007669"/>
    <property type="project" value="InterPro"/>
</dbReference>
<dbReference type="PROSITE" id="PS51186">
    <property type="entry name" value="GNAT"/>
    <property type="match status" value="1"/>
</dbReference>
<dbReference type="CDD" id="cd04301">
    <property type="entry name" value="NAT_SF"/>
    <property type="match status" value="1"/>
</dbReference>
<gene>
    <name evidence="3" type="ORF">DJ013_00085</name>
</gene>
<evidence type="ECO:0000313" key="3">
    <source>
        <dbReference type="EMBL" id="AWV96677.1"/>
    </source>
</evidence>
<proteinExistence type="predicted"/>
<accession>A0A2Z4G6B4</accession>
<dbReference type="Pfam" id="PF13673">
    <property type="entry name" value="Acetyltransf_10"/>
    <property type="match status" value="1"/>
</dbReference>
<dbReference type="SUPFAM" id="SSF55729">
    <property type="entry name" value="Acyl-CoA N-acyltransferases (Nat)"/>
    <property type="match status" value="1"/>
</dbReference>
<dbReference type="RefSeq" id="WP_111369779.1">
    <property type="nucleotide sequence ID" value="NZ_CP029480.1"/>
</dbReference>
<dbReference type="PANTHER" id="PTHR13947:SF37">
    <property type="entry name" value="LD18367P"/>
    <property type="match status" value="1"/>
</dbReference>